<dbReference type="EMBL" id="JACJVQ010000006">
    <property type="protein sequence ID" value="MBB6634267.1"/>
    <property type="molecule type" value="Genomic_DNA"/>
</dbReference>
<protein>
    <recommendedName>
        <fullName evidence="1">Acetyltransferase (GNAT) domain-containing protein</fullName>
    </recommendedName>
</protein>
<accession>A0A841SXC1</accession>
<evidence type="ECO:0000313" key="3">
    <source>
        <dbReference type="Proteomes" id="UP000535838"/>
    </source>
</evidence>
<dbReference type="AlphaFoldDB" id="A0A841SXC1"/>
<dbReference type="Proteomes" id="UP000535838">
    <property type="component" value="Unassembled WGS sequence"/>
</dbReference>
<comment type="caution">
    <text evidence="2">The sequence shown here is derived from an EMBL/GenBank/DDBJ whole genome shotgun (WGS) entry which is preliminary data.</text>
</comment>
<dbReference type="InterPro" id="IPR040579">
    <property type="entry name" value="Acetyltransf_19"/>
</dbReference>
<name>A0A841SXC1_9BACL</name>
<sequence>MVNRLGFIQESKACAGRWIWCILEKNSAIQEERKRVLLIFRSCMATEIRPLMKEYLKSLSSPFDSFLEGYILSSAFYSILDGEQEVGFYAIHNNARRKRNKMEPKGPCVF</sequence>
<organism evidence="2 3">
    <name type="scientific">Cohnella thailandensis</name>
    <dbReference type="NCBI Taxonomy" id="557557"/>
    <lineage>
        <taxon>Bacteria</taxon>
        <taxon>Bacillati</taxon>
        <taxon>Bacillota</taxon>
        <taxon>Bacilli</taxon>
        <taxon>Bacillales</taxon>
        <taxon>Paenibacillaceae</taxon>
        <taxon>Cohnella</taxon>
    </lineage>
</organism>
<gene>
    <name evidence="2" type="ORF">H7B67_09110</name>
</gene>
<dbReference type="Gene3D" id="3.40.630.80">
    <property type="match status" value="1"/>
</dbReference>
<keyword evidence="3" id="KW-1185">Reference proteome</keyword>
<evidence type="ECO:0000259" key="1">
    <source>
        <dbReference type="Pfam" id="PF18015"/>
    </source>
</evidence>
<proteinExistence type="predicted"/>
<reference evidence="2 3" key="1">
    <citation type="submission" date="2020-08" db="EMBL/GenBank/DDBJ databases">
        <title>Cohnella phylogeny.</title>
        <authorList>
            <person name="Dunlap C."/>
        </authorList>
    </citation>
    <scope>NUCLEOTIDE SEQUENCE [LARGE SCALE GENOMIC DNA]</scope>
    <source>
        <strain evidence="2 3">DSM 25241</strain>
    </source>
</reference>
<feature type="domain" description="Acetyltransferase (GNAT)" evidence="1">
    <location>
        <begin position="46"/>
        <end position="94"/>
    </location>
</feature>
<evidence type="ECO:0000313" key="2">
    <source>
        <dbReference type="EMBL" id="MBB6634267.1"/>
    </source>
</evidence>
<dbReference type="Pfam" id="PF18015">
    <property type="entry name" value="Acetyltransf_19"/>
    <property type="match status" value="1"/>
</dbReference>